<name>A0A3B0RTH7_9ZZZZ</name>
<dbReference type="AlphaFoldDB" id="A0A3B0RTH7"/>
<evidence type="ECO:0000313" key="2">
    <source>
        <dbReference type="EMBL" id="VAV97084.1"/>
    </source>
</evidence>
<gene>
    <name evidence="2" type="ORF">MNBD_ALPHA02-332</name>
</gene>
<sequence length="86" mass="9769">MNKSAMHVIWKLLVVSLLVGLALDYFDISPTDLIHDIPETVGRIFDTFLQFISWGGKYVLLGAIVVVPVWIIMNIGMIKNKLKRKN</sequence>
<dbReference type="InterPro" id="IPR045594">
    <property type="entry name" value="DUF6460"/>
</dbReference>
<evidence type="ECO:0000259" key="1">
    <source>
        <dbReference type="Pfam" id="PF20061"/>
    </source>
</evidence>
<protein>
    <recommendedName>
        <fullName evidence="1">DUF6460 domain-containing protein</fullName>
    </recommendedName>
</protein>
<dbReference type="EMBL" id="UOED01000113">
    <property type="protein sequence ID" value="VAV97084.1"/>
    <property type="molecule type" value="Genomic_DNA"/>
</dbReference>
<accession>A0A3B0RTH7</accession>
<proteinExistence type="predicted"/>
<reference evidence="2" key="1">
    <citation type="submission" date="2018-06" db="EMBL/GenBank/DDBJ databases">
        <authorList>
            <person name="Zhirakovskaya E."/>
        </authorList>
    </citation>
    <scope>NUCLEOTIDE SEQUENCE</scope>
</reference>
<organism evidence="2">
    <name type="scientific">hydrothermal vent metagenome</name>
    <dbReference type="NCBI Taxonomy" id="652676"/>
    <lineage>
        <taxon>unclassified sequences</taxon>
        <taxon>metagenomes</taxon>
        <taxon>ecological metagenomes</taxon>
    </lineage>
</organism>
<feature type="domain" description="DUF6460" evidence="1">
    <location>
        <begin position="44"/>
        <end position="73"/>
    </location>
</feature>
<dbReference type="Pfam" id="PF20061">
    <property type="entry name" value="DUF6460"/>
    <property type="match status" value="1"/>
</dbReference>